<dbReference type="PANTHER" id="PTHR46018:SF2">
    <property type="entry name" value="ZINC PHOSPHODIESTERASE ELAC PROTEIN 1"/>
    <property type="match status" value="1"/>
</dbReference>
<sequence length="253" mass="28714">MMKLIALGSGGGTPSKSRHTASYLIDTGESIVILDAGSGLARLGDYSTMLKKYEEVNIILSHYHLDHIIGISYLSNWNQAIKKLNIYGPGKDLGFETCRKTLSDIFTPPYYVDLDKVLNEVNMLDYNLQGFKIGNMKISINEQVHSGRSFGVTVGNYIHYATDTAILEETFALAQNVKLLLHDCWDKINIDSKDHSSFEQIKLMLNKYRIQKVGLIHIHPIWKDVDFKELMISLVNNQNIEFVDDKWVVELSD</sequence>
<protein>
    <submittedName>
        <fullName evidence="3">Ribonuclease BN</fullName>
        <ecNumber evidence="3">3.1.26.11</ecNumber>
    </submittedName>
</protein>
<evidence type="ECO:0000256" key="2">
    <source>
        <dbReference type="ARBA" id="ARBA00022833"/>
    </source>
</evidence>
<dbReference type="InterPro" id="IPR036866">
    <property type="entry name" value="RibonucZ/Hydroxyglut_hydro"/>
</dbReference>
<dbReference type="SUPFAM" id="SSF56281">
    <property type="entry name" value="Metallo-hydrolase/oxidoreductase"/>
    <property type="match status" value="1"/>
</dbReference>
<evidence type="ECO:0000256" key="1">
    <source>
        <dbReference type="ARBA" id="ARBA00022759"/>
    </source>
</evidence>
<dbReference type="AlphaFoldDB" id="A0A9C7G787"/>
<dbReference type="Gene3D" id="3.60.15.10">
    <property type="entry name" value="Ribonuclease Z/Hydroxyacylglutathione hydrolase-like"/>
    <property type="match status" value="1"/>
</dbReference>
<organism evidence="3 4">
    <name type="scientific">Pseudoneobacillus rhizosphaerae</name>
    <dbReference type="NCBI Taxonomy" id="2880968"/>
    <lineage>
        <taxon>Bacteria</taxon>
        <taxon>Bacillati</taxon>
        <taxon>Bacillota</taxon>
        <taxon>Bacilli</taxon>
        <taxon>Bacillales</taxon>
        <taxon>Bacillaceae</taxon>
        <taxon>Pseudoneobacillus</taxon>
    </lineage>
</organism>
<keyword evidence="1" id="KW-0540">Nuclease</keyword>
<dbReference type="GO" id="GO:0042781">
    <property type="term" value="F:3'-tRNA processing endoribonuclease activity"/>
    <property type="evidence" value="ECO:0007669"/>
    <property type="project" value="UniProtKB-EC"/>
</dbReference>
<proteinExistence type="predicted"/>
<evidence type="ECO:0000313" key="3">
    <source>
        <dbReference type="EMBL" id="CAG9606955.1"/>
    </source>
</evidence>
<dbReference type="Pfam" id="PF23023">
    <property type="entry name" value="Anti-Pycsar_Apyc1"/>
    <property type="match status" value="1"/>
</dbReference>
<name>A0A9C7G787_9BACI</name>
<comment type="caution">
    <text evidence="3">The sequence shown here is derived from an EMBL/GenBank/DDBJ whole genome shotgun (WGS) entry which is preliminary data.</text>
</comment>
<dbReference type="EMBL" id="CAKJTG010000003">
    <property type="protein sequence ID" value="CAG9606955.1"/>
    <property type="molecule type" value="Genomic_DNA"/>
</dbReference>
<dbReference type="EC" id="3.1.26.11" evidence="3"/>
<dbReference type="RefSeq" id="WP_230495230.1">
    <property type="nucleotide sequence ID" value="NZ_CAKJTG010000003.1"/>
</dbReference>
<dbReference type="Proteomes" id="UP000789845">
    <property type="component" value="Unassembled WGS sequence"/>
</dbReference>
<accession>A0A9C7G787</accession>
<evidence type="ECO:0000313" key="4">
    <source>
        <dbReference type="Proteomes" id="UP000789845"/>
    </source>
</evidence>
<keyword evidence="4" id="KW-1185">Reference proteome</keyword>
<dbReference type="PANTHER" id="PTHR46018">
    <property type="entry name" value="ZINC PHOSPHODIESTERASE ELAC PROTEIN 1"/>
    <property type="match status" value="1"/>
</dbReference>
<gene>
    <name evidence="3" type="primary">rbn</name>
    <name evidence="3" type="ORF">NEOCIP111885_00643</name>
</gene>
<reference evidence="3" key="1">
    <citation type="submission" date="2021-10" db="EMBL/GenBank/DDBJ databases">
        <authorList>
            <person name="Criscuolo A."/>
        </authorList>
    </citation>
    <scope>NUCLEOTIDE SEQUENCE</scope>
    <source>
        <strain evidence="3">CIP111885</strain>
    </source>
</reference>
<keyword evidence="2" id="KW-0862">Zinc</keyword>
<keyword evidence="1" id="KW-0255">Endonuclease</keyword>
<keyword evidence="3" id="KW-0378">Hydrolase</keyword>